<dbReference type="EMBL" id="LT906449">
    <property type="protein sequence ID" value="SNV02119.1"/>
    <property type="molecule type" value="Genomic_DNA"/>
</dbReference>
<sequence length="38" mass="4797">MIFFLFAVIFLLLITNPFKYTQREKKRFTIHRKQKNKH</sequence>
<dbReference type="Proteomes" id="UP000215539">
    <property type="component" value="Chromosome 1"/>
</dbReference>
<dbReference type="AlphaFoldDB" id="A0AAX2GUD3"/>
<name>A0AAX2GUD3_9FLAO</name>
<accession>A0AAX2GUD3</accession>
<reference evidence="1 2" key="1">
    <citation type="submission" date="2017-06" db="EMBL/GenBank/DDBJ databases">
        <authorList>
            <consortium name="Pathogen Informatics"/>
        </authorList>
    </citation>
    <scope>NUCLEOTIDE SEQUENCE [LARGE SCALE GENOMIC DNA]</scope>
    <source>
        <strain evidence="1 2">NCTC12947</strain>
    </source>
</reference>
<evidence type="ECO:0000313" key="2">
    <source>
        <dbReference type="Proteomes" id="UP000215539"/>
    </source>
</evidence>
<protein>
    <submittedName>
        <fullName evidence="1">Uncharacterized protein</fullName>
    </submittedName>
</protein>
<proteinExistence type="predicted"/>
<gene>
    <name evidence="1" type="ORF">SAMEA44541418_00172</name>
</gene>
<evidence type="ECO:0000313" key="1">
    <source>
        <dbReference type="EMBL" id="SNV02119.1"/>
    </source>
</evidence>
<organism evidence="1 2">
    <name type="scientific">Capnocytophaga haemolytica</name>
    <dbReference type="NCBI Taxonomy" id="45243"/>
    <lineage>
        <taxon>Bacteria</taxon>
        <taxon>Pseudomonadati</taxon>
        <taxon>Bacteroidota</taxon>
        <taxon>Flavobacteriia</taxon>
        <taxon>Flavobacteriales</taxon>
        <taxon>Flavobacteriaceae</taxon>
        <taxon>Capnocytophaga</taxon>
    </lineage>
</organism>